<accession>A0AAW5DYU0</accession>
<dbReference type="SUPFAM" id="SSF53474">
    <property type="entry name" value="alpha/beta-Hydrolases"/>
    <property type="match status" value="1"/>
</dbReference>
<keyword evidence="4" id="KW-1185">Reference proteome</keyword>
<dbReference type="AlphaFoldDB" id="A0AAW5DYU0"/>
<dbReference type="Proteomes" id="UP001431131">
    <property type="component" value="Unassembled WGS sequence"/>
</dbReference>
<dbReference type="PANTHER" id="PTHR48081:SF8">
    <property type="entry name" value="ALPHA_BETA HYDROLASE FOLD-3 DOMAIN-CONTAINING PROTEIN-RELATED"/>
    <property type="match status" value="1"/>
</dbReference>
<dbReference type="GO" id="GO:0016787">
    <property type="term" value="F:hydrolase activity"/>
    <property type="evidence" value="ECO:0007669"/>
    <property type="project" value="UniProtKB-KW"/>
</dbReference>
<evidence type="ECO:0000313" key="4">
    <source>
        <dbReference type="Proteomes" id="UP001431131"/>
    </source>
</evidence>
<dbReference type="InterPro" id="IPR029058">
    <property type="entry name" value="AB_hydrolase_fold"/>
</dbReference>
<dbReference type="PANTHER" id="PTHR48081">
    <property type="entry name" value="AB HYDROLASE SUPERFAMILY PROTEIN C4A8.06C"/>
    <property type="match status" value="1"/>
</dbReference>
<sequence length="286" mass="31542">MVRQLANEVSRSNPQPRDETITISDQLIPGPEGAEEVRVRIYEPIEKKGILPGLLWIHGGGYVMGTPDSDDALCQRFVSEAECIVVSVDYRLAPEHPYPVPLEDCYAALTWFADHAYELGVDVSRIGVAGASAGGGLTAALTLLARDRKGPHIVFQMPLYPMIDHRNITPSSIEITDHRVWNRDYNIKAWELYLGAKQKGEVSPYASPALAADLSGLPPTYTCIGTLDPFRDETINYVARLSQAGVTTEFHLYPGCYHGFELGIPDAEVSQRALKQYVEAMKLGLQ</sequence>
<evidence type="ECO:0000259" key="2">
    <source>
        <dbReference type="Pfam" id="PF07859"/>
    </source>
</evidence>
<evidence type="ECO:0000256" key="1">
    <source>
        <dbReference type="ARBA" id="ARBA00022801"/>
    </source>
</evidence>
<dbReference type="Gene3D" id="3.40.50.1820">
    <property type="entry name" value="alpha/beta hydrolase"/>
    <property type="match status" value="1"/>
</dbReference>
<dbReference type="InterPro" id="IPR050300">
    <property type="entry name" value="GDXG_lipolytic_enzyme"/>
</dbReference>
<proteinExistence type="predicted"/>
<protein>
    <submittedName>
        <fullName evidence="3">Alpha/beta hydrolase</fullName>
    </submittedName>
</protein>
<keyword evidence="1 3" id="KW-0378">Hydrolase</keyword>
<name>A0AAW5DYU0_9BACI</name>
<reference evidence="3" key="1">
    <citation type="submission" date="2022-02" db="EMBL/GenBank/DDBJ databases">
        <title>Fredinandcohnia quinoae sp. nov. isolated from Chenopodium quinoa seeds.</title>
        <authorList>
            <person name="Saati-Santamaria Z."/>
            <person name="Flores-Felix J.D."/>
            <person name="Igual J.M."/>
            <person name="Velazquez E."/>
            <person name="Garcia-Fraile P."/>
            <person name="Martinez-Molina E."/>
        </authorList>
    </citation>
    <scope>NUCLEOTIDE SEQUENCE</scope>
    <source>
        <strain evidence="3">SECRCQ15</strain>
    </source>
</reference>
<dbReference type="Pfam" id="PF07859">
    <property type="entry name" value="Abhydrolase_3"/>
    <property type="match status" value="1"/>
</dbReference>
<evidence type="ECO:0000313" key="3">
    <source>
        <dbReference type="EMBL" id="MCH1625816.1"/>
    </source>
</evidence>
<dbReference type="EMBL" id="JAKTTI010000015">
    <property type="protein sequence ID" value="MCH1625816.1"/>
    <property type="molecule type" value="Genomic_DNA"/>
</dbReference>
<dbReference type="InterPro" id="IPR013094">
    <property type="entry name" value="AB_hydrolase_3"/>
</dbReference>
<feature type="domain" description="Alpha/beta hydrolase fold-3" evidence="2">
    <location>
        <begin position="54"/>
        <end position="261"/>
    </location>
</feature>
<gene>
    <name evidence="3" type="ORF">MJG50_10790</name>
</gene>
<comment type="caution">
    <text evidence="3">The sequence shown here is derived from an EMBL/GenBank/DDBJ whole genome shotgun (WGS) entry which is preliminary data.</text>
</comment>
<organism evidence="3 4">
    <name type="scientific">Fredinandcohnia quinoae</name>
    <dbReference type="NCBI Taxonomy" id="2918902"/>
    <lineage>
        <taxon>Bacteria</taxon>
        <taxon>Bacillati</taxon>
        <taxon>Bacillota</taxon>
        <taxon>Bacilli</taxon>
        <taxon>Bacillales</taxon>
        <taxon>Bacillaceae</taxon>
        <taxon>Fredinandcohnia</taxon>
    </lineage>
</organism>